<dbReference type="Proteomes" id="UP000199356">
    <property type="component" value="Unassembled WGS sequence"/>
</dbReference>
<dbReference type="EMBL" id="FOXA01000001">
    <property type="protein sequence ID" value="SFO92852.1"/>
    <property type="molecule type" value="Genomic_DNA"/>
</dbReference>
<evidence type="ECO:0000313" key="2">
    <source>
        <dbReference type="Proteomes" id="UP000199356"/>
    </source>
</evidence>
<dbReference type="AlphaFoldDB" id="A0A1I5L6N9"/>
<evidence type="ECO:0000313" key="1">
    <source>
        <dbReference type="EMBL" id="SFO92852.1"/>
    </source>
</evidence>
<reference evidence="1 2" key="1">
    <citation type="submission" date="2016-10" db="EMBL/GenBank/DDBJ databases">
        <authorList>
            <person name="de Groot N.N."/>
        </authorList>
    </citation>
    <scope>NUCLEOTIDE SEQUENCE [LARGE SCALE GENOMIC DNA]</scope>
    <source>
        <strain evidence="1 2">DSM 19547</strain>
    </source>
</reference>
<gene>
    <name evidence="1" type="ORF">SAMN04488047_101491</name>
</gene>
<dbReference type="STRING" id="441119.SAMN04488047_101491"/>
<accession>A0A1I5L6N9</accession>
<dbReference type="RefSeq" id="WP_093417160.1">
    <property type="nucleotide sequence ID" value="NZ_FOXA01000001.1"/>
</dbReference>
<dbReference type="OrthoDB" id="4405067at2"/>
<organism evidence="1 2">
    <name type="scientific">Tranquillimonas alkanivorans</name>
    <dbReference type="NCBI Taxonomy" id="441119"/>
    <lineage>
        <taxon>Bacteria</taxon>
        <taxon>Pseudomonadati</taxon>
        <taxon>Pseudomonadota</taxon>
        <taxon>Alphaproteobacteria</taxon>
        <taxon>Rhodobacterales</taxon>
        <taxon>Roseobacteraceae</taxon>
        <taxon>Tranquillimonas</taxon>
    </lineage>
</organism>
<keyword evidence="2" id="KW-1185">Reference proteome</keyword>
<name>A0A1I5L6N9_9RHOB</name>
<sequence>MAGLEAPPAARGPVIEDLSLLRLPETAPDLRDAPRGLGDTDERFWRDYDRRTLVYDCVHFPERGLLRLYTPRLFNLAPHLIGARFSAEGKPLGRPRRRTFRVFEHLDVRVDAAPSVLHLDGDHLTGALPVHPARHELFAGCNCLYTMVRDDDLAWVTDWARWHRLRHCADAALVVNNGSTAYTSADLAAALDAAGLARVVVVPAPVPNGPPKGAARRGSRAKFLQTAMLNLMRDRFLARARAVLNADVDELVQTRDGESVFDDAARSRWGYLAYAGVWRYAPAGSAPVRHADHALHPQPERPAATKYCVVPDSLLGRRPWSVHSLQGVPRSWFRADARFGYVHCNAINTGWKWQHRSAPDADRTAGMLRDDALAAELRATLGA</sequence>
<evidence type="ECO:0008006" key="3">
    <source>
        <dbReference type="Google" id="ProtNLM"/>
    </source>
</evidence>
<protein>
    <recommendedName>
        <fullName evidence="3">Glycosyltransferase family 92</fullName>
    </recommendedName>
</protein>
<proteinExistence type="predicted"/>